<feature type="repeat" description="WD" evidence="3">
    <location>
        <begin position="125"/>
        <end position="166"/>
    </location>
</feature>
<dbReference type="InterPro" id="IPR044715">
    <property type="entry name" value="WDR86-like"/>
</dbReference>
<dbReference type="PRINTS" id="PR00320">
    <property type="entry name" value="GPROTEINBRPT"/>
</dbReference>
<dbReference type="PANTHER" id="PTHR44489">
    <property type="match status" value="1"/>
</dbReference>
<keyword evidence="2" id="KW-0677">Repeat</keyword>
<dbReference type="SUPFAM" id="SSF50978">
    <property type="entry name" value="WD40 repeat-like"/>
    <property type="match status" value="1"/>
</dbReference>
<dbReference type="EMBL" id="MU150334">
    <property type="protein sequence ID" value="KAF9458632.1"/>
    <property type="molecule type" value="Genomic_DNA"/>
</dbReference>
<dbReference type="InterPro" id="IPR001680">
    <property type="entry name" value="WD40_rpt"/>
</dbReference>
<dbReference type="AlphaFoldDB" id="A0A9P6CAR5"/>
<comment type="caution">
    <text evidence="4">The sequence shown here is derived from an EMBL/GenBank/DDBJ whole genome shotgun (WGS) entry which is preliminary data.</text>
</comment>
<dbReference type="Gene3D" id="2.130.10.10">
    <property type="entry name" value="YVTN repeat-like/Quinoprotein amine dehydrogenase"/>
    <property type="match status" value="2"/>
</dbReference>
<dbReference type="OrthoDB" id="6262491at2759"/>
<protein>
    <submittedName>
        <fullName evidence="4">WD40-repeat-containing domain protein</fullName>
    </submittedName>
</protein>
<evidence type="ECO:0000256" key="3">
    <source>
        <dbReference type="PROSITE-ProRule" id="PRU00221"/>
    </source>
</evidence>
<dbReference type="PANTHER" id="PTHR44489:SF11">
    <property type="entry name" value="WD REPEAT DOMAIN 86"/>
    <property type="match status" value="1"/>
</dbReference>
<dbReference type="InterPro" id="IPR020472">
    <property type="entry name" value="WD40_PAC1"/>
</dbReference>
<evidence type="ECO:0000313" key="4">
    <source>
        <dbReference type="EMBL" id="KAF9458632.1"/>
    </source>
</evidence>
<dbReference type="PROSITE" id="PS50082">
    <property type="entry name" value="WD_REPEATS_2"/>
    <property type="match status" value="2"/>
</dbReference>
<dbReference type="SMART" id="SM00320">
    <property type="entry name" value="WD40"/>
    <property type="match status" value="5"/>
</dbReference>
<reference evidence="4" key="1">
    <citation type="submission" date="2020-11" db="EMBL/GenBank/DDBJ databases">
        <authorList>
            <consortium name="DOE Joint Genome Institute"/>
            <person name="Ahrendt S."/>
            <person name="Riley R."/>
            <person name="Andreopoulos W."/>
            <person name="Labutti K."/>
            <person name="Pangilinan J."/>
            <person name="Ruiz-Duenas F.J."/>
            <person name="Barrasa J.M."/>
            <person name="Sanchez-Garcia M."/>
            <person name="Camarero S."/>
            <person name="Miyauchi S."/>
            <person name="Serrano A."/>
            <person name="Linde D."/>
            <person name="Babiker R."/>
            <person name="Drula E."/>
            <person name="Ayuso-Fernandez I."/>
            <person name="Pacheco R."/>
            <person name="Padilla G."/>
            <person name="Ferreira P."/>
            <person name="Barriuso J."/>
            <person name="Kellner H."/>
            <person name="Castanera R."/>
            <person name="Alfaro M."/>
            <person name="Ramirez L."/>
            <person name="Pisabarro A.G."/>
            <person name="Kuo A."/>
            <person name="Tritt A."/>
            <person name="Lipzen A."/>
            <person name="He G."/>
            <person name="Yan M."/>
            <person name="Ng V."/>
            <person name="Cullen D."/>
            <person name="Martin F."/>
            <person name="Rosso M.-N."/>
            <person name="Henrissat B."/>
            <person name="Hibbett D."/>
            <person name="Martinez A.T."/>
            <person name="Grigoriev I.V."/>
        </authorList>
    </citation>
    <scope>NUCLEOTIDE SEQUENCE</scope>
    <source>
        <strain evidence="4">CBS 247.69</strain>
    </source>
</reference>
<dbReference type="PROSITE" id="PS50294">
    <property type="entry name" value="WD_REPEATS_REGION"/>
    <property type="match status" value="2"/>
</dbReference>
<evidence type="ECO:0000313" key="5">
    <source>
        <dbReference type="Proteomes" id="UP000807353"/>
    </source>
</evidence>
<dbReference type="InterPro" id="IPR019775">
    <property type="entry name" value="WD40_repeat_CS"/>
</dbReference>
<gene>
    <name evidence="4" type="ORF">BDZ94DRAFT_1173243</name>
</gene>
<evidence type="ECO:0000256" key="2">
    <source>
        <dbReference type="ARBA" id="ARBA00022737"/>
    </source>
</evidence>
<keyword evidence="1 3" id="KW-0853">WD repeat</keyword>
<keyword evidence="5" id="KW-1185">Reference proteome</keyword>
<dbReference type="InterPro" id="IPR036322">
    <property type="entry name" value="WD40_repeat_dom_sf"/>
</dbReference>
<feature type="repeat" description="WD" evidence="3">
    <location>
        <begin position="77"/>
        <end position="124"/>
    </location>
</feature>
<dbReference type="Pfam" id="PF00400">
    <property type="entry name" value="WD40"/>
    <property type="match status" value="2"/>
</dbReference>
<dbReference type="InterPro" id="IPR015943">
    <property type="entry name" value="WD40/YVTN_repeat-like_dom_sf"/>
</dbReference>
<proteinExistence type="predicted"/>
<dbReference type="PROSITE" id="PS00678">
    <property type="entry name" value="WD_REPEATS_1"/>
    <property type="match status" value="2"/>
</dbReference>
<sequence>MNTTSKNTSNFLIAEAQLALDEARKEKSIRTKKLGSPIQLMGKALAIHVRGNHVWIAENTAIARKLDLESGKTLQIYKGHTGPLTSLAFCDRVPGSGDDEILITGSWDQSIKLWDTQTKELVSSTDAHTDFVKSLLVLPSLRLLISGGSDKVVRLWDLSSSTHDQSLKCIGSISSHTRPVECLGGKALSDTTALLYTADTMGIIKAWNLTKREGWWQSSIQEEYHHHRTRINEMLCGNNQVWTASSDETVQVIHGKSPPKCTKFPPIIHPVTVRAILPLSLTDLAEPYLITGAGDIIRVYDVSNFEAPEFLNAIDAHWHDVTAICLWTRKYVGNDGKIRVEPWIISSSLDGTIRKWRLSGMYPFYHPSNLVITYLCLRAPQPNIYSSSSYHA</sequence>
<organism evidence="4 5">
    <name type="scientific">Collybia nuda</name>
    <dbReference type="NCBI Taxonomy" id="64659"/>
    <lineage>
        <taxon>Eukaryota</taxon>
        <taxon>Fungi</taxon>
        <taxon>Dikarya</taxon>
        <taxon>Basidiomycota</taxon>
        <taxon>Agaricomycotina</taxon>
        <taxon>Agaricomycetes</taxon>
        <taxon>Agaricomycetidae</taxon>
        <taxon>Agaricales</taxon>
        <taxon>Tricholomatineae</taxon>
        <taxon>Clitocybaceae</taxon>
        <taxon>Collybia</taxon>
    </lineage>
</organism>
<evidence type="ECO:0000256" key="1">
    <source>
        <dbReference type="ARBA" id="ARBA00022574"/>
    </source>
</evidence>
<name>A0A9P6CAR5_9AGAR</name>
<dbReference type="Proteomes" id="UP000807353">
    <property type="component" value="Unassembled WGS sequence"/>
</dbReference>
<accession>A0A9P6CAR5</accession>